<reference evidence="1" key="1">
    <citation type="submission" date="2016-04" db="EMBL/GenBank/DDBJ databases">
        <authorList>
            <person name="Evans L.H."/>
            <person name="Alamgir A."/>
            <person name="Owens N."/>
            <person name="Weber N.D."/>
            <person name="Virtaneva K."/>
            <person name="Barbian K."/>
            <person name="Babar A."/>
            <person name="Rosenke K."/>
        </authorList>
    </citation>
    <scope>NUCLEOTIDE SEQUENCE [LARGE SCALE GENOMIC DNA]</scope>
    <source>
        <strain evidence="1">CBS 101.48</strain>
    </source>
</reference>
<dbReference type="EMBL" id="LT554985">
    <property type="protein sequence ID" value="SAM09080.1"/>
    <property type="molecule type" value="Genomic_DNA"/>
</dbReference>
<dbReference type="AlphaFoldDB" id="A0A168SWU1"/>
<dbReference type="Proteomes" id="UP000078561">
    <property type="component" value="Unassembled WGS sequence"/>
</dbReference>
<organism evidence="1">
    <name type="scientific">Absidia glauca</name>
    <name type="common">Pin mould</name>
    <dbReference type="NCBI Taxonomy" id="4829"/>
    <lineage>
        <taxon>Eukaryota</taxon>
        <taxon>Fungi</taxon>
        <taxon>Fungi incertae sedis</taxon>
        <taxon>Mucoromycota</taxon>
        <taxon>Mucoromycotina</taxon>
        <taxon>Mucoromycetes</taxon>
        <taxon>Mucorales</taxon>
        <taxon>Cunninghamellaceae</taxon>
        <taxon>Absidia</taxon>
    </lineage>
</organism>
<protein>
    <submittedName>
        <fullName evidence="1">Uncharacterized protein</fullName>
    </submittedName>
</protein>
<sequence>MAMTPMTVAYPGSAPPPIGPYPVMSTPYAPHGMMQPPYSAPCKCAKEGKDDPRLTLLCILKQSVAFYPSAVPMHHRVPGPMIVSHPGYYHNRGCCDCSDGCCLCTW</sequence>
<accession>A0A168SWU1</accession>
<gene>
    <name evidence="1" type="primary">ABSGL_14754.1 scaffold 14966</name>
</gene>
<proteinExistence type="predicted"/>
<name>A0A168SWU1_ABSGL</name>
<keyword evidence="2" id="KW-1185">Reference proteome</keyword>
<dbReference type="InParanoid" id="A0A168SWU1"/>
<evidence type="ECO:0000313" key="2">
    <source>
        <dbReference type="Proteomes" id="UP000078561"/>
    </source>
</evidence>
<evidence type="ECO:0000313" key="1">
    <source>
        <dbReference type="EMBL" id="SAM09080.1"/>
    </source>
</evidence>
<dbReference type="OrthoDB" id="10576643at2759"/>